<evidence type="ECO:0000313" key="2">
    <source>
        <dbReference type="Proteomes" id="UP000805193"/>
    </source>
</evidence>
<dbReference type="EMBL" id="JABSTQ010009305">
    <property type="protein sequence ID" value="KAG0430605.1"/>
    <property type="molecule type" value="Genomic_DNA"/>
</dbReference>
<organism evidence="1 2">
    <name type="scientific">Ixodes persulcatus</name>
    <name type="common">Taiga tick</name>
    <dbReference type="NCBI Taxonomy" id="34615"/>
    <lineage>
        <taxon>Eukaryota</taxon>
        <taxon>Metazoa</taxon>
        <taxon>Ecdysozoa</taxon>
        <taxon>Arthropoda</taxon>
        <taxon>Chelicerata</taxon>
        <taxon>Arachnida</taxon>
        <taxon>Acari</taxon>
        <taxon>Parasitiformes</taxon>
        <taxon>Ixodida</taxon>
        <taxon>Ixodoidea</taxon>
        <taxon>Ixodidae</taxon>
        <taxon>Ixodinae</taxon>
        <taxon>Ixodes</taxon>
    </lineage>
</organism>
<dbReference type="Proteomes" id="UP000805193">
    <property type="component" value="Unassembled WGS sequence"/>
</dbReference>
<name>A0AC60QBN9_IXOPE</name>
<proteinExistence type="predicted"/>
<sequence length="722" mass="79635">IGEAMQNSLPRGLSENSIVRLLKEKNTIMICTDIWDEAEALAKLISLIFPSEQLDVEAYHESPRDEACRGVIHGVRPELSNAQIRQKTKATGHKILGARRLERSTSALVTFAGTKVPFTVTFNRLETPCFLYKKTKAACLNCGEAGHRTAVYSKPTGYACAMCGAAQAVEGHPCVPKCALCGGAHKTYDSHCPEKFFKEKRQTERTGQSRSRHRNGEQQVRWLSKERSGSRPRARSRSRSASCKKNSSRPAPLAENKRKRKSRKRGKKQNRNQRSMSRDGRNLDLGNQENWPKLQKNANHINATKENPPPGSSGTRKHTQVLRQDTPSKGVEDVEMKSICSGTPGQVVQPATQLFRGKITQLSNKVVALERNRESMLKQLGTSGKKSTFLERKRSSLLQELGAKRRSSTDERHELHEAHLVAQLKRLTSTKNRAWLMDKLGMVVPGGTHAGTVPDHELSAEIRKKIVVSRIPRNMQPGKDDGRRKARTEALSKTWDKKEGTLYVDCGGPVNGVTTIAVANAQGRVLRLASVRVESAGQAEEVAIALAVICNPRATHVEISLAGWCAPSLIEYLVKTEVQGVHLLWSPGHTGNTGNEAANAAARGCILRDSSQSDGQVDADLSFNEALKTKKLNRRTVILATPAKLHQWYPDRYTTGACPFCGDPWADVHHVTWKCKKIPGLAPLVEPSTQEWEAGLQSDVIDVQKLLVTRALHAEASIGALE</sequence>
<accession>A0AC60QBN9</accession>
<comment type="caution">
    <text evidence="1">The sequence shown here is derived from an EMBL/GenBank/DDBJ whole genome shotgun (WGS) entry which is preliminary data.</text>
</comment>
<gene>
    <name evidence="1" type="ORF">HPB47_022543</name>
</gene>
<reference evidence="1 2" key="1">
    <citation type="journal article" date="2020" name="Cell">
        <title>Large-Scale Comparative Analyses of Tick Genomes Elucidate Their Genetic Diversity and Vector Capacities.</title>
        <authorList>
            <consortium name="Tick Genome and Microbiome Consortium (TIGMIC)"/>
            <person name="Jia N."/>
            <person name="Wang J."/>
            <person name="Shi W."/>
            <person name="Du L."/>
            <person name="Sun Y."/>
            <person name="Zhan W."/>
            <person name="Jiang J.F."/>
            <person name="Wang Q."/>
            <person name="Zhang B."/>
            <person name="Ji P."/>
            <person name="Bell-Sakyi L."/>
            <person name="Cui X.M."/>
            <person name="Yuan T.T."/>
            <person name="Jiang B.G."/>
            <person name="Yang W.F."/>
            <person name="Lam T.T."/>
            <person name="Chang Q.C."/>
            <person name="Ding S.J."/>
            <person name="Wang X.J."/>
            <person name="Zhu J.G."/>
            <person name="Ruan X.D."/>
            <person name="Zhao L."/>
            <person name="Wei J.T."/>
            <person name="Ye R.Z."/>
            <person name="Que T.C."/>
            <person name="Du C.H."/>
            <person name="Zhou Y.H."/>
            <person name="Cheng J.X."/>
            <person name="Dai P.F."/>
            <person name="Guo W.B."/>
            <person name="Han X.H."/>
            <person name="Huang E.J."/>
            <person name="Li L.F."/>
            <person name="Wei W."/>
            <person name="Gao Y.C."/>
            <person name="Liu J.Z."/>
            <person name="Shao H.Z."/>
            <person name="Wang X."/>
            <person name="Wang C.C."/>
            <person name="Yang T.C."/>
            <person name="Huo Q.B."/>
            <person name="Li W."/>
            <person name="Chen H.Y."/>
            <person name="Chen S.E."/>
            <person name="Zhou L.G."/>
            <person name="Ni X.B."/>
            <person name="Tian J.H."/>
            <person name="Sheng Y."/>
            <person name="Liu T."/>
            <person name="Pan Y.S."/>
            <person name="Xia L.Y."/>
            <person name="Li J."/>
            <person name="Zhao F."/>
            <person name="Cao W.C."/>
        </authorList>
    </citation>
    <scope>NUCLEOTIDE SEQUENCE [LARGE SCALE GENOMIC DNA]</scope>
    <source>
        <strain evidence="1">Iper-2018</strain>
    </source>
</reference>
<keyword evidence="2" id="KW-1185">Reference proteome</keyword>
<feature type="non-terminal residue" evidence="1">
    <location>
        <position position="1"/>
    </location>
</feature>
<evidence type="ECO:0000313" key="1">
    <source>
        <dbReference type="EMBL" id="KAG0430605.1"/>
    </source>
</evidence>
<protein>
    <submittedName>
        <fullName evidence="1">Uncharacterized protein</fullName>
    </submittedName>
</protein>